<comment type="caution">
    <text evidence="1">The sequence shown here is derived from an EMBL/GenBank/DDBJ whole genome shotgun (WGS) entry which is preliminary data.</text>
</comment>
<gene>
    <name evidence="1" type="ORF">N7539_006720</name>
</gene>
<dbReference type="AlphaFoldDB" id="A0A9W9X2Y0"/>
<evidence type="ECO:0000313" key="2">
    <source>
        <dbReference type="Proteomes" id="UP001148312"/>
    </source>
</evidence>
<protein>
    <submittedName>
        <fullName evidence="1">Uncharacterized protein</fullName>
    </submittedName>
</protein>
<evidence type="ECO:0000313" key="1">
    <source>
        <dbReference type="EMBL" id="KAJ5480826.1"/>
    </source>
</evidence>
<dbReference type="Pfam" id="PF10281">
    <property type="entry name" value="Ish1"/>
    <property type="match status" value="1"/>
</dbReference>
<reference evidence="1" key="1">
    <citation type="submission" date="2022-12" db="EMBL/GenBank/DDBJ databases">
        <authorList>
            <person name="Petersen C."/>
        </authorList>
    </citation>
    <scope>NUCLEOTIDE SEQUENCE</scope>
    <source>
        <strain evidence="1">IBT 30728</strain>
    </source>
</reference>
<dbReference type="RefSeq" id="XP_056788256.1">
    <property type="nucleotide sequence ID" value="XM_056936321.1"/>
</dbReference>
<proteinExistence type="predicted"/>
<name>A0A9W9X2Y0_9EURO</name>
<dbReference type="InterPro" id="IPR018803">
    <property type="entry name" value="Ish1/Msc1-like"/>
</dbReference>
<accession>A0A9W9X2Y0</accession>
<sequence length="83" mass="9523">MPTPLDRALKSQLIEMPGFAGMVTAVAAWSIWGSDDWTEDELRRWLRNRNLLPNESATRDELLERVRANLRVSRRTKSPASQS</sequence>
<organism evidence="1 2">
    <name type="scientific">Penicillium diatomitis</name>
    <dbReference type="NCBI Taxonomy" id="2819901"/>
    <lineage>
        <taxon>Eukaryota</taxon>
        <taxon>Fungi</taxon>
        <taxon>Dikarya</taxon>
        <taxon>Ascomycota</taxon>
        <taxon>Pezizomycotina</taxon>
        <taxon>Eurotiomycetes</taxon>
        <taxon>Eurotiomycetidae</taxon>
        <taxon>Eurotiales</taxon>
        <taxon>Aspergillaceae</taxon>
        <taxon>Penicillium</taxon>
    </lineage>
</organism>
<reference evidence="1" key="2">
    <citation type="journal article" date="2023" name="IMA Fungus">
        <title>Comparative genomic study of the Penicillium genus elucidates a diverse pangenome and 15 lateral gene transfer events.</title>
        <authorList>
            <person name="Petersen C."/>
            <person name="Sorensen T."/>
            <person name="Nielsen M.R."/>
            <person name="Sondergaard T.E."/>
            <person name="Sorensen J.L."/>
            <person name="Fitzpatrick D.A."/>
            <person name="Frisvad J.C."/>
            <person name="Nielsen K.L."/>
        </authorList>
    </citation>
    <scope>NUCLEOTIDE SEQUENCE</scope>
    <source>
        <strain evidence="1">IBT 30728</strain>
    </source>
</reference>
<keyword evidence="2" id="KW-1185">Reference proteome</keyword>
<dbReference type="GeneID" id="81626570"/>
<dbReference type="EMBL" id="JAPWDQ010000009">
    <property type="protein sequence ID" value="KAJ5480826.1"/>
    <property type="molecule type" value="Genomic_DNA"/>
</dbReference>
<dbReference type="Proteomes" id="UP001148312">
    <property type="component" value="Unassembled WGS sequence"/>
</dbReference>